<evidence type="ECO:0008006" key="5">
    <source>
        <dbReference type="Google" id="ProtNLM"/>
    </source>
</evidence>
<protein>
    <recommendedName>
        <fullName evidence="5">CHK kinase-like domain-containing protein</fullName>
    </recommendedName>
</protein>
<proteinExistence type="predicted"/>
<dbReference type="InterPro" id="IPR050486">
    <property type="entry name" value="Mannose-1P_guanyltransferase"/>
</dbReference>
<dbReference type="EMBL" id="MFYX01000106">
    <property type="protein sequence ID" value="OGK02528.1"/>
    <property type="molecule type" value="Genomic_DNA"/>
</dbReference>
<accession>A0A1F7F7I5</accession>
<evidence type="ECO:0000313" key="4">
    <source>
        <dbReference type="Proteomes" id="UP000179243"/>
    </source>
</evidence>
<dbReference type="SUPFAM" id="SSF56112">
    <property type="entry name" value="Protein kinase-like (PK-like)"/>
    <property type="match status" value="1"/>
</dbReference>
<dbReference type="PANTHER" id="PTHR22572">
    <property type="entry name" value="SUGAR-1-PHOSPHATE GUANYL TRANSFERASE"/>
    <property type="match status" value="1"/>
</dbReference>
<gene>
    <name evidence="3" type="ORF">A2519_12035</name>
</gene>
<dbReference type="Gene3D" id="3.90.550.10">
    <property type="entry name" value="Spore Coat Polysaccharide Biosynthesis Protein SpsA, Chain A"/>
    <property type="match status" value="1"/>
</dbReference>
<dbReference type="AlphaFoldDB" id="A0A1F7F7I5"/>
<comment type="caution">
    <text evidence="3">The sequence shown here is derived from an EMBL/GenBank/DDBJ whole genome shotgun (WGS) entry which is preliminary data.</text>
</comment>
<evidence type="ECO:0000259" key="2">
    <source>
        <dbReference type="Pfam" id="PF01636"/>
    </source>
</evidence>
<dbReference type="Pfam" id="PF01636">
    <property type="entry name" value="APH"/>
    <property type="match status" value="1"/>
</dbReference>
<dbReference type="SUPFAM" id="SSF53448">
    <property type="entry name" value="Nucleotide-diphospho-sugar transferases"/>
    <property type="match status" value="1"/>
</dbReference>
<evidence type="ECO:0000313" key="3">
    <source>
        <dbReference type="EMBL" id="OGK02528.1"/>
    </source>
</evidence>
<dbReference type="Pfam" id="PF00483">
    <property type="entry name" value="NTP_transferase"/>
    <property type="match status" value="1"/>
</dbReference>
<dbReference type="InterPro" id="IPR011009">
    <property type="entry name" value="Kinase-like_dom_sf"/>
</dbReference>
<dbReference type="InterPro" id="IPR029044">
    <property type="entry name" value="Nucleotide-diphossugar_trans"/>
</dbReference>
<feature type="domain" description="Nucleotidyl transferase" evidence="1">
    <location>
        <begin position="15"/>
        <end position="233"/>
    </location>
</feature>
<sequence>MKQRTLLKKRLNAFIPAAGLGERLRPLTAAIPKPLLPVMGSAAIEHALDKVLDLPVDRIGVNLYHLGDTIRAHISATGYAEKVDFFPEEPLLGTGGALWNARSLLKEKTFVVHNSDVLSGCDIVSMYERHVKNNSCATLGVHAIPAISHVGVDARGNYLGIGEQVKGAAFNRFVSFTGIAIYEPRFLDYLPQGNSHVTRAWDAALAQGERISTYDLSDCEWHDLGTLHSFAEAIFYQLSLLNAERFIGDGVNVPLSCVLDGRIVLENGCIIGSNTELNNCIVLPGTHVAEGARHKNCLLFLDHELPLPGPGAQSLAPASGIFWGGSNRLYTRIRLSDDLTAIKLKSTQHDPDFTRQIAYTGYFTDLDLPVPRLLSADQVRKQALFEDLGKTSLYSWMRNQSNEDEIFVMYSAVIKALVRFQTMDISGLPALGSWMFDRHTLLWETGYFLNRFVRGYLGKDPGPETALIAEFEALATKTDAYKKTVMHRDCQSQNILIRDNEPLFIDYQGARMGPPAYDAASLFFDPYCPLGQELRERLIQHYAGELWRAAGIAPETCIESLAYCRLQRHMQALGAYGFLSKVKGKKGFEQYIPEALRLLKQDIMELERQFPTLNGLIQSLGV</sequence>
<name>A0A1F7F7I5_UNCRA</name>
<dbReference type="InterPro" id="IPR005835">
    <property type="entry name" value="NTP_transferase_dom"/>
</dbReference>
<dbReference type="InterPro" id="IPR002575">
    <property type="entry name" value="Aminoglycoside_PTrfase"/>
</dbReference>
<dbReference type="Gene3D" id="3.90.1200.10">
    <property type="match status" value="1"/>
</dbReference>
<dbReference type="Proteomes" id="UP000179243">
    <property type="component" value="Unassembled WGS sequence"/>
</dbReference>
<feature type="domain" description="Aminoglycoside phosphotransferase" evidence="2">
    <location>
        <begin position="343"/>
        <end position="549"/>
    </location>
</feature>
<reference evidence="3 4" key="1">
    <citation type="journal article" date="2016" name="Nat. Commun.">
        <title>Thousands of microbial genomes shed light on interconnected biogeochemical processes in an aquifer system.</title>
        <authorList>
            <person name="Anantharaman K."/>
            <person name="Brown C.T."/>
            <person name="Hug L.A."/>
            <person name="Sharon I."/>
            <person name="Castelle C.J."/>
            <person name="Probst A.J."/>
            <person name="Thomas B.C."/>
            <person name="Singh A."/>
            <person name="Wilkins M.J."/>
            <person name="Karaoz U."/>
            <person name="Brodie E.L."/>
            <person name="Williams K.H."/>
            <person name="Hubbard S.S."/>
            <person name="Banfield J.F."/>
        </authorList>
    </citation>
    <scope>NUCLEOTIDE SEQUENCE [LARGE SCALE GENOMIC DNA]</scope>
</reference>
<dbReference type="Gene3D" id="2.160.10.10">
    <property type="entry name" value="Hexapeptide repeat proteins"/>
    <property type="match status" value="1"/>
</dbReference>
<evidence type="ECO:0000259" key="1">
    <source>
        <dbReference type="Pfam" id="PF00483"/>
    </source>
</evidence>
<organism evidence="3 4">
    <name type="scientific">Candidatus Raymondbacteria bacterium RIFOXYD12_FULL_49_13</name>
    <dbReference type="NCBI Taxonomy" id="1817890"/>
    <lineage>
        <taxon>Bacteria</taxon>
        <taxon>Raymondiibacteriota</taxon>
    </lineage>
</organism>